<dbReference type="PANTHER" id="PTHR41775:SF1">
    <property type="entry name" value="PEPTIDASE M6-LIKE DOMAIN-CONTAINING PROTEIN"/>
    <property type="match status" value="1"/>
</dbReference>
<name>A0A382VRU9_9ZZZZ</name>
<proteinExistence type="predicted"/>
<sequence length="214" mass="23235">HDWSFNADGQTIENSVSLRYGAHSWAGGAIAHELGHNLGLQDLYDKHVEADSEGIFPSEVFRFVGAFGIMGGAHREKFSNNEMFAWSRWQLGWLRDTQVACITSFPASVWLTPLAIPGGRKAALVPLTETTALVVESRRKLGYDSDLRKEGALVYKVDTSVPSGEGPIVVGSLFGSPPDSSVILGPGGVWNWEGYFVTVKEVTPEGDLVEITAQ</sequence>
<dbReference type="SUPFAM" id="SSF55486">
    <property type="entry name" value="Metalloproteases ('zincins'), catalytic domain"/>
    <property type="match status" value="1"/>
</dbReference>
<evidence type="ECO:0000313" key="1">
    <source>
        <dbReference type="EMBL" id="SVD49247.1"/>
    </source>
</evidence>
<dbReference type="AlphaFoldDB" id="A0A382VRU9"/>
<protein>
    <recommendedName>
        <fullName evidence="2">Peptidase M6-like domain-containing protein</fullName>
    </recommendedName>
</protein>
<dbReference type="EMBL" id="UINC01154135">
    <property type="protein sequence ID" value="SVD49247.1"/>
    <property type="molecule type" value="Genomic_DNA"/>
</dbReference>
<accession>A0A382VRU9</accession>
<organism evidence="1">
    <name type="scientific">marine metagenome</name>
    <dbReference type="NCBI Taxonomy" id="408172"/>
    <lineage>
        <taxon>unclassified sequences</taxon>
        <taxon>metagenomes</taxon>
        <taxon>ecological metagenomes</taxon>
    </lineage>
</organism>
<feature type="non-terminal residue" evidence="1">
    <location>
        <position position="1"/>
    </location>
</feature>
<reference evidence="1" key="1">
    <citation type="submission" date="2018-05" db="EMBL/GenBank/DDBJ databases">
        <authorList>
            <person name="Lanie J.A."/>
            <person name="Ng W.-L."/>
            <person name="Kazmierczak K.M."/>
            <person name="Andrzejewski T.M."/>
            <person name="Davidsen T.M."/>
            <person name="Wayne K.J."/>
            <person name="Tettelin H."/>
            <person name="Glass J.I."/>
            <person name="Rusch D."/>
            <person name="Podicherti R."/>
            <person name="Tsui H.-C.T."/>
            <person name="Winkler M.E."/>
        </authorList>
    </citation>
    <scope>NUCLEOTIDE SEQUENCE</scope>
</reference>
<evidence type="ECO:0008006" key="2">
    <source>
        <dbReference type="Google" id="ProtNLM"/>
    </source>
</evidence>
<gene>
    <name evidence="1" type="ORF">METZ01_LOCUS402101</name>
</gene>
<dbReference type="PANTHER" id="PTHR41775">
    <property type="entry name" value="SECRETED PROTEIN-RELATED"/>
    <property type="match status" value="1"/>
</dbReference>